<reference evidence="2" key="1">
    <citation type="journal article" date="2006" name="Microbiology">
        <title>Metagenomic analysis of mesopelagic Antarctic plankton reveals a novel deltaproteobacterial group.</title>
        <authorList>
            <person name="Moreira D."/>
            <person name="Rodriguez-Valera F."/>
            <person name="Lopez-Garcia P."/>
        </authorList>
    </citation>
    <scope>NUCLEOTIDE SEQUENCE</scope>
</reference>
<dbReference type="EMBL" id="DQ267495">
    <property type="protein sequence ID" value="ABB84826.1"/>
    <property type="molecule type" value="Genomic_DNA"/>
</dbReference>
<dbReference type="Gene3D" id="3.40.630.30">
    <property type="match status" value="1"/>
</dbReference>
<dbReference type="GO" id="GO:0016747">
    <property type="term" value="F:acyltransferase activity, transferring groups other than amino-acyl groups"/>
    <property type="evidence" value="ECO:0007669"/>
    <property type="project" value="InterPro"/>
</dbReference>
<evidence type="ECO:0000313" key="2">
    <source>
        <dbReference type="EMBL" id="ABB84826.1"/>
    </source>
</evidence>
<dbReference type="PROSITE" id="PS51186">
    <property type="entry name" value="GNAT"/>
    <property type="match status" value="1"/>
</dbReference>
<evidence type="ECO:0000259" key="1">
    <source>
        <dbReference type="PROSITE" id="PS51186"/>
    </source>
</evidence>
<dbReference type="InterPro" id="IPR016181">
    <property type="entry name" value="Acyl_CoA_acyltransferase"/>
</dbReference>
<dbReference type="AlphaFoldDB" id="Q2I6M8"/>
<organism evidence="2">
    <name type="scientific">uncultured delta proteobacterium DeepAnt-1F12</name>
    <dbReference type="NCBI Taxonomy" id="357894"/>
    <lineage>
        <taxon>Bacteria</taxon>
        <taxon>Deltaproteobacteria</taxon>
        <taxon>environmental samples</taxon>
    </lineage>
</organism>
<dbReference type="Pfam" id="PF08445">
    <property type="entry name" value="FR47"/>
    <property type="match status" value="1"/>
</dbReference>
<protein>
    <submittedName>
        <fullName evidence="2">GNAT-family acetyltransferase</fullName>
    </submittedName>
</protein>
<feature type="domain" description="N-acetyltransferase" evidence="1">
    <location>
        <begin position="73"/>
        <end position="211"/>
    </location>
</feature>
<dbReference type="InterPro" id="IPR000182">
    <property type="entry name" value="GNAT_dom"/>
</dbReference>
<sequence length="211" mass="23091">MPDAAAACLAKTLHKADITLKGVNGIREASVHFAAEWSNLTGARVEIAMQQGIHELRRVEAPDPGEGEMGSATKVDRVKVEGFLAGFIADTEPDCSDPADKARHIADRFFATNGLYLWRNGEEQTVSIAAQVRESKNGASISLVYTPPEHRGRGYATRLVAGLSQQILDRGKTMCNLYTDLANPTSNAIYHRIGYRKIAENWAHRFEPAQG</sequence>
<proteinExistence type="predicted"/>
<dbReference type="CDD" id="cd04301">
    <property type="entry name" value="NAT_SF"/>
    <property type="match status" value="1"/>
</dbReference>
<keyword evidence="2" id="KW-0808">Transferase</keyword>
<accession>Q2I6M8</accession>
<dbReference type="InterPro" id="IPR013653">
    <property type="entry name" value="GCN5-like_dom"/>
</dbReference>
<name>Q2I6M8_9DELT</name>
<dbReference type="SUPFAM" id="SSF55729">
    <property type="entry name" value="Acyl-CoA N-acyltransferases (Nat)"/>
    <property type="match status" value="1"/>
</dbReference>